<evidence type="ECO:0000256" key="1">
    <source>
        <dbReference type="ARBA" id="ARBA00005352"/>
    </source>
</evidence>
<dbReference type="OrthoDB" id="240546at2759"/>
<keyword evidence="6" id="KW-1185">Reference proteome</keyword>
<evidence type="ECO:0000259" key="2">
    <source>
        <dbReference type="Pfam" id="PF19031"/>
    </source>
</evidence>
<dbReference type="RefSeq" id="XP_025417255.1">
    <property type="nucleotide sequence ID" value="XM_025561470.1"/>
</dbReference>
<reference evidence="7" key="2">
    <citation type="submission" date="2025-04" db="UniProtKB">
        <authorList>
            <consortium name="RefSeq"/>
        </authorList>
    </citation>
    <scope>IDENTIFICATION</scope>
    <source>
        <tissue evidence="7">Whole body</tissue>
    </source>
</reference>
<evidence type="ECO:0000259" key="3">
    <source>
        <dbReference type="Pfam" id="PF19032"/>
    </source>
</evidence>
<dbReference type="Pfam" id="PF19033">
    <property type="entry name" value="Intu_longin_3"/>
    <property type="match status" value="1"/>
</dbReference>
<dbReference type="PANTHER" id="PTHR13056">
    <property type="entry name" value="VACUOLAR FUSION PROTEIN CCZ1 HOMOLOG-RELATED"/>
    <property type="match status" value="1"/>
</dbReference>
<evidence type="ECO:0000313" key="5">
    <source>
        <dbReference type="EMBL" id="MBY84825.1"/>
    </source>
</evidence>
<dbReference type="Proteomes" id="UP000694846">
    <property type="component" value="Unplaced"/>
</dbReference>
<dbReference type="InterPro" id="IPR043989">
    <property type="entry name" value="CCZ1/INTU/HSP4_longin_3"/>
</dbReference>
<dbReference type="PANTHER" id="PTHR13056:SF0">
    <property type="entry name" value="VACUOLAR FUSION PROTEIN CCZ1 HOMOLOG-RELATED"/>
    <property type="match status" value="1"/>
</dbReference>
<dbReference type="InterPro" id="IPR013176">
    <property type="entry name" value="Ccz1"/>
</dbReference>
<gene>
    <name evidence="5" type="primary">CCZ1</name>
    <name evidence="7" type="synonym">LOC112688321</name>
    <name evidence="5" type="ORF">g.15416</name>
</gene>
<accession>A0A2S2R4A7</accession>
<feature type="domain" description="CCZ1/INTU/HSP4 first Longin" evidence="2">
    <location>
        <begin position="8"/>
        <end position="134"/>
    </location>
</feature>
<organism evidence="5">
    <name type="scientific">Sipha flava</name>
    <name type="common">yellow sugarcane aphid</name>
    <dbReference type="NCBI Taxonomy" id="143950"/>
    <lineage>
        <taxon>Eukaryota</taxon>
        <taxon>Metazoa</taxon>
        <taxon>Ecdysozoa</taxon>
        <taxon>Arthropoda</taxon>
        <taxon>Hexapoda</taxon>
        <taxon>Insecta</taxon>
        <taxon>Pterygota</taxon>
        <taxon>Neoptera</taxon>
        <taxon>Paraneoptera</taxon>
        <taxon>Hemiptera</taxon>
        <taxon>Sternorrhyncha</taxon>
        <taxon>Aphidomorpha</taxon>
        <taxon>Aphidoidea</taxon>
        <taxon>Aphididae</taxon>
        <taxon>Sipha</taxon>
    </lineage>
</organism>
<feature type="domain" description="CCZ1/INTU second Longin" evidence="3">
    <location>
        <begin position="205"/>
        <end position="334"/>
    </location>
</feature>
<comment type="similarity">
    <text evidence="1">Belongs to the CCZ1 family.</text>
</comment>
<dbReference type="InterPro" id="IPR043988">
    <property type="entry name" value="CCZ1/INTU_longin_2"/>
</dbReference>
<evidence type="ECO:0000259" key="4">
    <source>
        <dbReference type="Pfam" id="PF19033"/>
    </source>
</evidence>
<dbReference type="InterPro" id="IPR043987">
    <property type="entry name" value="CCZ1/INTU/HSP4_longin_1"/>
</dbReference>
<feature type="domain" description="CCZ1/INTU/HPS4 third Longin" evidence="4">
    <location>
        <begin position="359"/>
        <end position="460"/>
    </location>
</feature>
<dbReference type="Pfam" id="PF19032">
    <property type="entry name" value="Intu_longin_2"/>
    <property type="match status" value="1"/>
</dbReference>
<name>A0A2S2R4A7_9HEMI</name>
<evidence type="ECO:0000313" key="6">
    <source>
        <dbReference type="Proteomes" id="UP000694846"/>
    </source>
</evidence>
<dbReference type="GO" id="GO:0035658">
    <property type="term" value="C:Mon1-Ccz1 complex"/>
    <property type="evidence" value="ECO:0007669"/>
    <property type="project" value="InterPro"/>
</dbReference>
<dbReference type="Pfam" id="PF19031">
    <property type="entry name" value="Intu_longin_1"/>
    <property type="match status" value="1"/>
</dbReference>
<protein>
    <submittedName>
        <fullName evidence="5 7">Vacuolar fusion protein CCZ1</fullName>
    </submittedName>
</protein>
<dbReference type="EMBL" id="GGMS01015622">
    <property type="protein sequence ID" value="MBY84825.1"/>
    <property type="molecule type" value="Transcribed_RNA"/>
</dbReference>
<dbReference type="AlphaFoldDB" id="A0A2S2R4A7"/>
<dbReference type="GO" id="GO:0016192">
    <property type="term" value="P:vesicle-mediated transport"/>
    <property type="evidence" value="ECO:0007669"/>
    <property type="project" value="InterPro"/>
</dbReference>
<proteinExistence type="inferred from homology"/>
<sequence length="472" mass="54488">MPTEVTVQNLYIFNSGLSKTEEDGANKILFYYPPHEDENKKVLNIGHIEAIICFTRNFNSTESCESLRTDKTLQVLYNPEPDFWMVITVSAACKSKSKSPESPDEPVYCTYNLQEPIYLAVLKHWYQTFQMTVGNMTKIMNDNDPDYLRLMLNKFYNKYLLSVDLSSHTFMDMFQGISFLPLDNVIHLYAQSFLNSIENTFQQVNFTMLLYNDSLVWSGLSKRQTQLVYSYILMWVLPEMVRDENIVKGNSLQQCLPNQLVGRFISNVWAVKTDDWSCDLGKVPVILLNDENDETFKSYRLVIYKAHKSIVCMFIETDYPLTAELYNNLDQFLGTKLHLLSEKMKITVEKALASKLYAERPAKFVYFNSMNLAIKNSIKTSNTIATTNKPSDFNISPESLRVLVDISYQHSCIQPTCSIMIKTSNDNWVAGRLCNSREIYIVLNQKLTKLNDVDTEIQNLCAQELGTIFFYD</sequence>
<evidence type="ECO:0000313" key="7">
    <source>
        <dbReference type="RefSeq" id="XP_025417255.1"/>
    </source>
</evidence>
<reference evidence="5" key="1">
    <citation type="submission" date="2018-04" db="EMBL/GenBank/DDBJ databases">
        <title>Transcriptome assembly of Sipha flava.</title>
        <authorList>
            <person name="Scully E.D."/>
            <person name="Geib S.M."/>
            <person name="Palmer N.A."/>
            <person name="Koch K."/>
            <person name="Bradshaw J."/>
            <person name="Heng-Moss T."/>
            <person name="Sarath G."/>
        </authorList>
    </citation>
    <scope>NUCLEOTIDE SEQUENCE</scope>
</reference>